<dbReference type="GO" id="GO:0032049">
    <property type="term" value="P:cardiolipin biosynthetic process"/>
    <property type="evidence" value="ECO:0007669"/>
    <property type="project" value="TreeGrafter"/>
</dbReference>
<keyword evidence="3" id="KW-1185">Reference proteome</keyword>
<sequence length="545" mass="60653">MSMGYPPVTSTPFFPIRRWLRLTAAILSTVLIVSLTACAGLPPAGINPVSLAYPSPYETNLGKIALASTPEGKTEQSGFRLLPLGAFAFDTRIELIRRAQHTIDLQYYVIGSDESGRTVFKELAAAAARGVRVRMLVDDLFTVGQDQSLLNLSQQANVEVRLFNPFPAGRTSLWSKFLFSLNDFHRVNHRMHNKLFVADNAMAIVGGRNIGDEYFMFAKAANFIDLDTFVIGDIVRDLSEVFDRYWNSLYVYPADQIISAYRRDDAPNFPHAPDFGISSTRAPLPPTLRDDLDYPPLAVELERGKLDLLWAPATVFADSPMKVAGLTEGSMHMTVHSSITQIMRSAQQEVIVISPYFIPGKTGMEGIRGLSERKVRMVLVTNSLASTDSPLVHIGYSRYRKEMIKLGVEIHEINPMRSKDDKRSLDFGNSQAMLHAKIAVIDRKQVFIGSMNSDPRSSRQNTEMGVIIQDSRMAGQILDLMHKDGPKATFLLRPSITAAGIEWIGNDSLDLDENKEEILDDEPGAGFFLKLALRLLDPFAPEELL</sequence>
<dbReference type="GO" id="GO:0030572">
    <property type="term" value="F:phosphatidyltransferase activity"/>
    <property type="evidence" value="ECO:0007669"/>
    <property type="project" value="UniProtKB-ARBA"/>
</dbReference>
<dbReference type="PANTHER" id="PTHR21248:SF12">
    <property type="entry name" value="CARDIOLIPIN SYNTHASE C"/>
    <property type="match status" value="1"/>
</dbReference>
<dbReference type="CDD" id="cd09113">
    <property type="entry name" value="PLDc_ymdC_like_2"/>
    <property type="match status" value="1"/>
</dbReference>
<protein>
    <submittedName>
        <fullName evidence="2">Phospholipase D family protein</fullName>
    </submittedName>
</protein>
<dbReference type="Pfam" id="PF13091">
    <property type="entry name" value="PLDc_2"/>
    <property type="match status" value="2"/>
</dbReference>
<dbReference type="InterPro" id="IPR001736">
    <property type="entry name" value="PLipase_D/transphosphatidylase"/>
</dbReference>
<feature type="domain" description="PLD phosphodiesterase" evidence="1">
    <location>
        <begin position="187"/>
        <end position="214"/>
    </location>
</feature>
<name>A0A916UE79_9BURK</name>
<reference evidence="2" key="2">
    <citation type="submission" date="2020-09" db="EMBL/GenBank/DDBJ databases">
        <authorList>
            <person name="Sun Q."/>
            <person name="Zhou Y."/>
        </authorList>
    </citation>
    <scope>NUCLEOTIDE SEQUENCE</scope>
    <source>
        <strain evidence="2">CGMCC 1.10998</strain>
    </source>
</reference>
<feature type="domain" description="PLD phosphodiesterase" evidence="1">
    <location>
        <begin position="430"/>
        <end position="457"/>
    </location>
</feature>
<dbReference type="EMBL" id="BMED01000001">
    <property type="protein sequence ID" value="GGC69523.1"/>
    <property type="molecule type" value="Genomic_DNA"/>
</dbReference>
<evidence type="ECO:0000313" key="2">
    <source>
        <dbReference type="EMBL" id="GGC69523.1"/>
    </source>
</evidence>
<organism evidence="2 3">
    <name type="scientific">Undibacterium terreum</name>
    <dbReference type="NCBI Taxonomy" id="1224302"/>
    <lineage>
        <taxon>Bacteria</taxon>
        <taxon>Pseudomonadati</taxon>
        <taxon>Pseudomonadota</taxon>
        <taxon>Betaproteobacteria</taxon>
        <taxon>Burkholderiales</taxon>
        <taxon>Oxalobacteraceae</taxon>
        <taxon>Undibacterium</taxon>
    </lineage>
</organism>
<dbReference type="Proteomes" id="UP000637423">
    <property type="component" value="Unassembled WGS sequence"/>
</dbReference>
<evidence type="ECO:0000259" key="1">
    <source>
        <dbReference type="PROSITE" id="PS50035"/>
    </source>
</evidence>
<reference evidence="2" key="1">
    <citation type="journal article" date="2014" name="Int. J. Syst. Evol. Microbiol.">
        <title>Complete genome sequence of Corynebacterium casei LMG S-19264T (=DSM 44701T), isolated from a smear-ripened cheese.</title>
        <authorList>
            <consortium name="US DOE Joint Genome Institute (JGI-PGF)"/>
            <person name="Walter F."/>
            <person name="Albersmeier A."/>
            <person name="Kalinowski J."/>
            <person name="Ruckert C."/>
        </authorList>
    </citation>
    <scope>NUCLEOTIDE SEQUENCE</scope>
    <source>
        <strain evidence="2">CGMCC 1.10998</strain>
    </source>
</reference>
<gene>
    <name evidence="2" type="ORF">GCM10011396_15660</name>
</gene>
<dbReference type="AlphaFoldDB" id="A0A916UE79"/>
<evidence type="ECO:0000313" key="3">
    <source>
        <dbReference type="Proteomes" id="UP000637423"/>
    </source>
</evidence>
<dbReference type="SUPFAM" id="SSF56024">
    <property type="entry name" value="Phospholipase D/nuclease"/>
    <property type="match status" value="2"/>
</dbReference>
<accession>A0A916UE79</accession>
<dbReference type="Gene3D" id="3.30.870.10">
    <property type="entry name" value="Endonuclease Chain A"/>
    <property type="match status" value="2"/>
</dbReference>
<proteinExistence type="predicted"/>
<dbReference type="RefSeq" id="WP_188565351.1">
    <property type="nucleotide sequence ID" value="NZ_BMED01000001.1"/>
</dbReference>
<dbReference type="PROSITE" id="PS50035">
    <property type="entry name" value="PLD"/>
    <property type="match status" value="2"/>
</dbReference>
<dbReference type="InterPro" id="IPR025202">
    <property type="entry name" value="PLD-like_dom"/>
</dbReference>
<dbReference type="PANTHER" id="PTHR21248">
    <property type="entry name" value="CARDIOLIPIN SYNTHASE"/>
    <property type="match status" value="1"/>
</dbReference>
<dbReference type="SMART" id="SM00155">
    <property type="entry name" value="PLDc"/>
    <property type="match status" value="2"/>
</dbReference>
<comment type="caution">
    <text evidence="2">The sequence shown here is derived from an EMBL/GenBank/DDBJ whole genome shotgun (WGS) entry which is preliminary data.</text>
</comment>
<dbReference type="CDD" id="cd09111">
    <property type="entry name" value="PLDc_ymdC_like_1"/>
    <property type="match status" value="1"/>
</dbReference>